<dbReference type="CDD" id="cd00086">
    <property type="entry name" value="homeodomain"/>
    <property type="match status" value="1"/>
</dbReference>
<dbReference type="Pfam" id="PF00046">
    <property type="entry name" value="Homeodomain"/>
    <property type="match status" value="1"/>
</dbReference>
<sequence>MDASRLEQQSATANFLAHCRNFMAAPSVLPINFTPPQIAQVCEVLEESGDIERLGRFLWSLPVNPAAMEALNKHESILRARSLVAFHTGNFKDLYHILENYKFNKDSHPKLQAMWLEAHYQEAERLRGRPLGPVDKYRVRKKYPLPRTIWDGEQKTHCFKERTRSLLREWYLQDPYPNPAKKRELAQATGLTPTQVGNWFKNRRQRDRAAAAKNRLQNADRNSPSRSPPVSPGVEGSTSLSDPQERAETPDSFIDPGDSNSDFSSTPPPSSEQNDLAATPKTKTNDNGSEEVTKEEASSSEKERRSASPSPRLSFAQPLFPRPPTDLLPRDFLAHHPRFLFPPLAPFGLAGFPMFAPPLGIQHQPHDLSTRTQTLAQAAAATASANSPLNLSHVQSAR</sequence>
<feature type="compositionally biased region" description="Polar residues" evidence="9">
    <location>
        <begin position="258"/>
        <end position="287"/>
    </location>
</feature>
<dbReference type="InterPro" id="IPR009057">
    <property type="entry name" value="Homeodomain-like_sf"/>
</dbReference>
<dbReference type="SMART" id="SM00389">
    <property type="entry name" value="HOX"/>
    <property type="match status" value="1"/>
</dbReference>
<dbReference type="Proteomes" id="UP000549394">
    <property type="component" value="Unassembled WGS sequence"/>
</dbReference>
<dbReference type="OrthoDB" id="3501850at2759"/>
<dbReference type="GO" id="GO:0000981">
    <property type="term" value="F:DNA-binding transcription factor activity, RNA polymerase II-specific"/>
    <property type="evidence" value="ECO:0007669"/>
    <property type="project" value="TreeGrafter"/>
</dbReference>
<dbReference type="AlphaFoldDB" id="A0A7I8VZT6"/>
<comment type="subcellular location">
    <subcellularLocation>
        <location evidence="1 7 8">Nucleus</location>
    </subcellularLocation>
</comment>
<reference evidence="11 12" key="1">
    <citation type="submission" date="2020-08" db="EMBL/GenBank/DDBJ databases">
        <authorList>
            <person name="Hejnol A."/>
        </authorList>
    </citation>
    <scope>NUCLEOTIDE SEQUENCE [LARGE SCALE GENOMIC DNA]</scope>
</reference>
<gene>
    <name evidence="11" type="ORF">DGYR_LOCUS9748</name>
</gene>
<dbReference type="PANTHER" id="PTHR10390:SF12">
    <property type="entry name" value="HOMEOBOX PROTEIN SIX6"/>
    <property type="match status" value="1"/>
</dbReference>
<evidence type="ECO:0000313" key="12">
    <source>
        <dbReference type="Proteomes" id="UP000549394"/>
    </source>
</evidence>
<evidence type="ECO:0000259" key="10">
    <source>
        <dbReference type="PROSITE" id="PS50071"/>
    </source>
</evidence>
<dbReference type="PANTHER" id="PTHR10390">
    <property type="entry name" value="HOMEOBOX PROTEIN SIX"/>
    <property type="match status" value="1"/>
</dbReference>
<evidence type="ECO:0000256" key="2">
    <source>
        <dbReference type="ARBA" id="ARBA00008161"/>
    </source>
</evidence>
<dbReference type="EMBL" id="CAJFCJ010000015">
    <property type="protein sequence ID" value="CAD5121850.1"/>
    <property type="molecule type" value="Genomic_DNA"/>
</dbReference>
<evidence type="ECO:0000256" key="4">
    <source>
        <dbReference type="ARBA" id="ARBA00023125"/>
    </source>
</evidence>
<evidence type="ECO:0000256" key="7">
    <source>
        <dbReference type="PROSITE-ProRule" id="PRU00108"/>
    </source>
</evidence>
<comment type="similarity">
    <text evidence="2">Belongs to the SIX/Sine oculis homeobox family.</text>
</comment>
<keyword evidence="12" id="KW-1185">Reference proteome</keyword>
<feature type="region of interest" description="Disordered" evidence="9">
    <location>
        <begin position="184"/>
        <end position="322"/>
    </location>
</feature>
<dbReference type="Gene3D" id="1.10.10.60">
    <property type="entry name" value="Homeodomain-like"/>
    <property type="match status" value="1"/>
</dbReference>
<comment type="caution">
    <text evidence="11">The sequence shown here is derived from an EMBL/GenBank/DDBJ whole genome shotgun (WGS) entry which is preliminary data.</text>
</comment>
<dbReference type="SUPFAM" id="SSF46689">
    <property type="entry name" value="Homeodomain-like"/>
    <property type="match status" value="1"/>
</dbReference>
<evidence type="ECO:0000256" key="1">
    <source>
        <dbReference type="ARBA" id="ARBA00004123"/>
    </source>
</evidence>
<keyword evidence="5 7" id="KW-0371">Homeobox</keyword>
<dbReference type="GO" id="GO:0001654">
    <property type="term" value="P:eye development"/>
    <property type="evidence" value="ECO:0007669"/>
    <property type="project" value="TreeGrafter"/>
</dbReference>
<feature type="compositionally biased region" description="Basic and acidic residues" evidence="9">
    <location>
        <begin position="291"/>
        <end position="306"/>
    </location>
</feature>
<name>A0A7I8VZT6_9ANNE</name>
<protein>
    <submittedName>
        <fullName evidence="11">DgyrCDS10318</fullName>
    </submittedName>
</protein>
<dbReference type="Pfam" id="PF16878">
    <property type="entry name" value="SIX1_SD"/>
    <property type="match status" value="1"/>
</dbReference>
<dbReference type="GO" id="GO:0005634">
    <property type="term" value="C:nucleus"/>
    <property type="evidence" value="ECO:0007669"/>
    <property type="project" value="UniProtKB-SubCell"/>
</dbReference>
<organism evidence="11 12">
    <name type="scientific">Dimorphilus gyrociliatus</name>
    <dbReference type="NCBI Taxonomy" id="2664684"/>
    <lineage>
        <taxon>Eukaryota</taxon>
        <taxon>Metazoa</taxon>
        <taxon>Spiralia</taxon>
        <taxon>Lophotrochozoa</taxon>
        <taxon>Annelida</taxon>
        <taxon>Polychaeta</taxon>
        <taxon>Polychaeta incertae sedis</taxon>
        <taxon>Dinophilidae</taxon>
        <taxon>Dimorphilus</taxon>
    </lineage>
</organism>
<accession>A0A7I8VZT6</accession>
<dbReference type="FunFam" id="1.10.10.60:FF:000046">
    <property type="entry name" value="SIX homeobox 3"/>
    <property type="match status" value="1"/>
</dbReference>
<keyword evidence="3" id="KW-0217">Developmental protein</keyword>
<dbReference type="GO" id="GO:0005667">
    <property type="term" value="C:transcription regulator complex"/>
    <property type="evidence" value="ECO:0007669"/>
    <property type="project" value="TreeGrafter"/>
</dbReference>
<dbReference type="InterPro" id="IPR031701">
    <property type="entry name" value="SIX1_SD"/>
</dbReference>
<evidence type="ECO:0000256" key="6">
    <source>
        <dbReference type="ARBA" id="ARBA00023242"/>
    </source>
</evidence>
<evidence type="ECO:0000313" key="11">
    <source>
        <dbReference type="EMBL" id="CAD5121850.1"/>
    </source>
</evidence>
<evidence type="ECO:0000256" key="3">
    <source>
        <dbReference type="ARBA" id="ARBA00022473"/>
    </source>
</evidence>
<proteinExistence type="inferred from homology"/>
<keyword evidence="4 7" id="KW-0238">DNA-binding</keyword>
<evidence type="ECO:0000256" key="8">
    <source>
        <dbReference type="RuleBase" id="RU000682"/>
    </source>
</evidence>
<dbReference type="GO" id="GO:0000978">
    <property type="term" value="F:RNA polymerase II cis-regulatory region sequence-specific DNA binding"/>
    <property type="evidence" value="ECO:0007669"/>
    <property type="project" value="TreeGrafter"/>
</dbReference>
<dbReference type="InterPro" id="IPR001356">
    <property type="entry name" value="HD"/>
</dbReference>
<feature type="domain" description="Homeobox" evidence="10">
    <location>
        <begin position="150"/>
        <end position="210"/>
    </location>
</feature>
<dbReference type="PROSITE" id="PS50071">
    <property type="entry name" value="HOMEOBOX_2"/>
    <property type="match status" value="1"/>
</dbReference>
<keyword evidence="6 7" id="KW-0539">Nucleus</keyword>
<feature type="DNA-binding region" description="Homeobox" evidence="7">
    <location>
        <begin position="152"/>
        <end position="211"/>
    </location>
</feature>
<evidence type="ECO:0000256" key="5">
    <source>
        <dbReference type="ARBA" id="ARBA00023155"/>
    </source>
</evidence>
<evidence type="ECO:0000256" key="9">
    <source>
        <dbReference type="SAM" id="MobiDB-lite"/>
    </source>
</evidence>